<protein>
    <submittedName>
        <fullName evidence="1">Uncharacterized protein</fullName>
    </submittedName>
</protein>
<gene>
    <name evidence="1" type="ORF">GQ55_1G012600</name>
</gene>
<sequence length="103" mass="11622">MLILLSGEFCRCSVNCYPDCREGHLGPGWFCTRCPSPRSVPAAASLPSAARRPAESRRRVSGTTVLPQLQFELMMTAQTGAITIHYKIQRILFLRAEWQIQRN</sequence>
<evidence type="ECO:0000313" key="2">
    <source>
        <dbReference type="Proteomes" id="UP000244336"/>
    </source>
</evidence>
<reference evidence="1 2" key="1">
    <citation type="submission" date="2018-04" db="EMBL/GenBank/DDBJ databases">
        <title>WGS assembly of Panicum hallii var. hallii HAL2.</title>
        <authorList>
            <person name="Lovell J."/>
            <person name="Jenkins J."/>
            <person name="Lowry D."/>
            <person name="Mamidi S."/>
            <person name="Sreedasyam A."/>
            <person name="Weng X."/>
            <person name="Barry K."/>
            <person name="Bonette J."/>
            <person name="Campitelli B."/>
            <person name="Daum C."/>
            <person name="Gordon S."/>
            <person name="Gould B."/>
            <person name="Lipzen A."/>
            <person name="MacQueen A."/>
            <person name="Palacio-Mejia J."/>
            <person name="Plott C."/>
            <person name="Shakirov E."/>
            <person name="Shu S."/>
            <person name="Yoshinaga Y."/>
            <person name="Zane M."/>
            <person name="Rokhsar D."/>
            <person name="Grimwood J."/>
            <person name="Schmutz J."/>
            <person name="Juenger T."/>
        </authorList>
    </citation>
    <scope>NUCLEOTIDE SEQUENCE [LARGE SCALE GENOMIC DNA]</scope>
    <source>
        <strain evidence="2">cv. HAL2</strain>
    </source>
</reference>
<name>A0A2T7F103_9POAL</name>
<keyword evidence="2" id="KW-1185">Reference proteome</keyword>
<dbReference type="EMBL" id="CM009749">
    <property type="protein sequence ID" value="PUZ73751.1"/>
    <property type="molecule type" value="Genomic_DNA"/>
</dbReference>
<evidence type="ECO:0000313" key="1">
    <source>
        <dbReference type="EMBL" id="PUZ73751.1"/>
    </source>
</evidence>
<dbReference type="AlphaFoldDB" id="A0A2T7F103"/>
<accession>A0A2T7F103</accession>
<dbReference type="Proteomes" id="UP000244336">
    <property type="component" value="Chromosome 1"/>
</dbReference>
<dbReference type="Gramene" id="PUZ73751">
    <property type="protein sequence ID" value="PUZ73751"/>
    <property type="gene ID" value="GQ55_1G012600"/>
</dbReference>
<proteinExistence type="predicted"/>
<organism evidence="1 2">
    <name type="scientific">Panicum hallii var. hallii</name>
    <dbReference type="NCBI Taxonomy" id="1504633"/>
    <lineage>
        <taxon>Eukaryota</taxon>
        <taxon>Viridiplantae</taxon>
        <taxon>Streptophyta</taxon>
        <taxon>Embryophyta</taxon>
        <taxon>Tracheophyta</taxon>
        <taxon>Spermatophyta</taxon>
        <taxon>Magnoliopsida</taxon>
        <taxon>Liliopsida</taxon>
        <taxon>Poales</taxon>
        <taxon>Poaceae</taxon>
        <taxon>PACMAD clade</taxon>
        <taxon>Panicoideae</taxon>
        <taxon>Panicodae</taxon>
        <taxon>Paniceae</taxon>
        <taxon>Panicinae</taxon>
        <taxon>Panicum</taxon>
        <taxon>Panicum sect. Panicum</taxon>
    </lineage>
</organism>